<name>A0A644VDV0_9ZZZZ</name>
<evidence type="ECO:0000313" key="1">
    <source>
        <dbReference type="EMBL" id="MPL89325.1"/>
    </source>
</evidence>
<protein>
    <submittedName>
        <fullName evidence="1">Uncharacterized protein</fullName>
    </submittedName>
</protein>
<gene>
    <name evidence="1" type="ORF">SDC9_35359</name>
</gene>
<proteinExistence type="predicted"/>
<dbReference type="EMBL" id="VSSQ01000277">
    <property type="protein sequence ID" value="MPL89325.1"/>
    <property type="molecule type" value="Genomic_DNA"/>
</dbReference>
<sequence length="51" mass="6005">MEIKDPFILQKSVHITTLETSIHFVIKKEREILFTTVNFLTMMMVSQKVAH</sequence>
<accession>A0A644VDV0</accession>
<organism evidence="1">
    <name type="scientific">bioreactor metagenome</name>
    <dbReference type="NCBI Taxonomy" id="1076179"/>
    <lineage>
        <taxon>unclassified sequences</taxon>
        <taxon>metagenomes</taxon>
        <taxon>ecological metagenomes</taxon>
    </lineage>
</organism>
<reference evidence="1" key="1">
    <citation type="submission" date="2019-08" db="EMBL/GenBank/DDBJ databases">
        <authorList>
            <person name="Kucharzyk K."/>
            <person name="Murdoch R.W."/>
            <person name="Higgins S."/>
            <person name="Loffler F."/>
        </authorList>
    </citation>
    <scope>NUCLEOTIDE SEQUENCE</scope>
</reference>
<dbReference type="AlphaFoldDB" id="A0A644VDV0"/>
<comment type="caution">
    <text evidence="1">The sequence shown here is derived from an EMBL/GenBank/DDBJ whole genome shotgun (WGS) entry which is preliminary data.</text>
</comment>